<dbReference type="InterPro" id="IPR016187">
    <property type="entry name" value="CTDL_fold"/>
</dbReference>
<dbReference type="CDD" id="cd03590">
    <property type="entry name" value="CLECT_DC-SIGN_like"/>
    <property type="match status" value="1"/>
</dbReference>
<dbReference type="Ensembl" id="ENSSGRT00000003315.1">
    <property type="protein sequence ID" value="ENSSGRP00000003046.1"/>
    <property type="gene ID" value="ENSSGRG00000001925.1"/>
</dbReference>
<sequence length="158" mass="18349">VSQSCKTTCKKFFATNQSNSYEFEGVQLVLQYLLHRIVKNGWTYYQSSLYFISSETKSWTESRRYCTERAADLIIINNREEQNISGVAKVWIGLTDIEVEGRWKWVDGSTLTSRFWASGQPNNYKGKEEDCALIHSPGWADFPCNDKHKWICEKSVLK</sequence>
<dbReference type="InterPro" id="IPR050111">
    <property type="entry name" value="C-type_lectin/snaclec_domain"/>
</dbReference>
<evidence type="ECO:0000313" key="5">
    <source>
        <dbReference type="Proteomes" id="UP000472262"/>
    </source>
</evidence>
<reference evidence="4" key="2">
    <citation type="submission" date="2025-09" db="UniProtKB">
        <authorList>
            <consortium name="Ensembl"/>
        </authorList>
    </citation>
    <scope>IDENTIFICATION</scope>
</reference>
<dbReference type="InterPro" id="IPR033989">
    <property type="entry name" value="CD209-like_CTLD"/>
</dbReference>
<keyword evidence="5" id="KW-1185">Reference proteome</keyword>
<name>A0A672K2Z2_SINGR</name>
<evidence type="ECO:0000256" key="2">
    <source>
        <dbReference type="ARBA" id="ARBA00023157"/>
    </source>
</evidence>
<dbReference type="Pfam" id="PF00059">
    <property type="entry name" value="Lectin_C"/>
    <property type="match status" value="1"/>
</dbReference>
<evidence type="ECO:0000313" key="4">
    <source>
        <dbReference type="Ensembl" id="ENSSGRP00000003046.1"/>
    </source>
</evidence>
<proteinExistence type="predicted"/>
<protein>
    <submittedName>
        <fullName evidence="4">CD209 antigen-like protein C</fullName>
    </submittedName>
</protein>
<reference evidence="4" key="1">
    <citation type="submission" date="2025-08" db="UniProtKB">
        <authorList>
            <consortium name="Ensembl"/>
        </authorList>
    </citation>
    <scope>IDENTIFICATION</scope>
</reference>
<dbReference type="SMART" id="SM00034">
    <property type="entry name" value="CLECT"/>
    <property type="match status" value="1"/>
</dbReference>
<evidence type="ECO:0000259" key="3">
    <source>
        <dbReference type="PROSITE" id="PS50041"/>
    </source>
</evidence>
<dbReference type="AlphaFoldDB" id="A0A672K2Z2"/>
<dbReference type="SUPFAM" id="SSF56436">
    <property type="entry name" value="C-type lectin-like"/>
    <property type="match status" value="1"/>
</dbReference>
<keyword evidence="1" id="KW-0430">Lectin</keyword>
<gene>
    <name evidence="4" type="primary">LOC107573352</name>
</gene>
<dbReference type="InterPro" id="IPR016186">
    <property type="entry name" value="C-type_lectin-like/link_sf"/>
</dbReference>
<dbReference type="GO" id="GO:0030246">
    <property type="term" value="F:carbohydrate binding"/>
    <property type="evidence" value="ECO:0007669"/>
    <property type="project" value="UniProtKB-KW"/>
</dbReference>
<dbReference type="InterPro" id="IPR018378">
    <property type="entry name" value="C-type_lectin_CS"/>
</dbReference>
<accession>A0A672K2Z2</accession>
<dbReference type="PROSITE" id="PS50041">
    <property type="entry name" value="C_TYPE_LECTIN_2"/>
    <property type="match status" value="1"/>
</dbReference>
<dbReference type="PROSITE" id="PS00615">
    <property type="entry name" value="C_TYPE_LECTIN_1"/>
    <property type="match status" value="1"/>
</dbReference>
<dbReference type="Gene3D" id="3.10.100.10">
    <property type="entry name" value="Mannose-Binding Protein A, subunit A"/>
    <property type="match status" value="1"/>
</dbReference>
<feature type="domain" description="C-type lectin" evidence="3">
    <location>
        <begin position="45"/>
        <end position="153"/>
    </location>
</feature>
<organism evidence="4 5">
    <name type="scientific">Sinocyclocheilus grahami</name>
    <name type="common">Dianchi golden-line fish</name>
    <name type="synonym">Barbus grahami</name>
    <dbReference type="NCBI Taxonomy" id="75366"/>
    <lineage>
        <taxon>Eukaryota</taxon>
        <taxon>Metazoa</taxon>
        <taxon>Chordata</taxon>
        <taxon>Craniata</taxon>
        <taxon>Vertebrata</taxon>
        <taxon>Euteleostomi</taxon>
        <taxon>Actinopterygii</taxon>
        <taxon>Neopterygii</taxon>
        <taxon>Teleostei</taxon>
        <taxon>Ostariophysi</taxon>
        <taxon>Cypriniformes</taxon>
        <taxon>Cyprinidae</taxon>
        <taxon>Cyprininae</taxon>
        <taxon>Sinocyclocheilus</taxon>
    </lineage>
</organism>
<keyword evidence="2" id="KW-1015">Disulfide bond</keyword>
<dbReference type="InterPro" id="IPR001304">
    <property type="entry name" value="C-type_lectin-like"/>
</dbReference>
<dbReference type="PANTHER" id="PTHR22803">
    <property type="entry name" value="MANNOSE, PHOSPHOLIPASE, LECTIN RECEPTOR RELATED"/>
    <property type="match status" value="1"/>
</dbReference>
<dbReference type="Proteomes" id="UP000472262">
    <property type="component" value="Unassembled WGS sequence"/>
</dbReference>
<evidence type="ECO:0000256" key="1">
    <source>
        <dbReference type="ARBA" id="ARBA00022734"/>
    </source>
</evidence>